<gene>
    <name evidence="1" type="ORF">D7Y13_01475</name>
</gene>
<evidence type="ECO:0000313" key="2">
    <source>
        <dbReference type="Proteomes" id="UP000278907"/>
    </source>
</evidence>
<proteinExistence type="predicted"/>
<comment type="caution">
    <text evidence="1">The sequence shown here is derived from an EMBL/GenBank/DDBJ whole genome shotgun (WGS) entry which is preliminary data.</text>
</comment>
<protein>
    <recommendedName>
        <fullName evidence="3">Head decoration protein</fullName>
    </recommendedName>
</protein>
<organism evidence="1 2">
    <name type="scientific">Corallococcus praedator</name>
    <dbReference type="NCBI Taxonomy" id="2316724"/>
    <lineage>
        <taxon>Bacteria</taxon>
        <taxon>Pseudomonadati</taxon>
        <taxon>Myxococcota</taxon>
        <taxon>Myxococcia</taxon>
        <taxon>Myxococcales</taxon>
        <taxon>Cystobacterineae</taxon>
        <taxon>Myxococcaceae</taxon>
        <taxon>Corallococcus</taxon>
    </lineage>
</organism>
<keyword evidence="2" id="KW-1185">Reference proteome</keyword>
<reference evidence="1 2" key="1">
    <citation type="submission" date="2018-09" db="EMBL/GenBank/DDBJ databases">
        <authorList>
            <person name="Livingstone P.G."/>
            <person name="Whitworth D.E."/>
        </authorList>
    </citation>
    <scope>NUCLEOTIDE SEQUENCE [LARGE SCALE GENOMIC DNA]</scope>
    <source>
        <strain evidence="1 2">CA031B</strain>
    </source>
</reference>
<dbReference type="Proteomes" id="UP000278907">
    <property type="component" value="Unassembled WGS sequence"/>
</dbReference>
<name>A0ABX9QRY5_9BACT</name>
<sequence>MSAPHISQIGAFIAARLGSSPAATPAGTRQGTGYDRLVLGESCVLVAATGAVTGSPTAQGYEVTLQHSSDNGEDDAWTDYVPAGSGSASVQLAAANAFAEKDVDLGAAKQFVRVLEATTLTGGTAPSLHVCSFIVFGGAMTLPV</sequence>
<accession>A0ABX9QRY5</accession>
<dbReference type="RefSeq" id="WP_120582543.1">
    <property type="nucleotide sequence ID" value="NZ_RAWI01000005.1"/>
</dbReference>
<evidence type="ECO:0000313" key="1">
    <source>
        <dbReference type="EMBL" id="RKI17128.1"/>
    </source>
</evidence>
<dbReference type="EMBL" id="RAWI01000005">
    <property type="protein sequence ID" value="RKI17128.1"/>
    <property type="molecule type" value="Genomic_DNA"/>
</dbReference>
<evidence type="ECO:0008006" key="3">
    <source>
        <dbReference type="Google" id="ProtNLM"/>
    </source>
</evidence>